<accession>A0ABM5K0X0</accession>
<protein>
    <submittedName>
        <fullName evidence="2">Uncharacterized protein</fullName>
    </submittedName>
</protein>
<dbReference type="EnsemblMetazoa" id="XM_050647877.1">
    <property type="protein sequence ID" value="XP_050503834.1"/>
    <property type="gene ID" value="LOC126882804"/>
</dbReference>
<evidence type="ECO:0000256" key="1">
    <source>
        <dbReference type="SAM" id="MobiDB-lite"/>
    </source>
</evidence>
<name>A0ABM5K0X0_DIAVI</name>
<evidence type="ECO:0000313" key="3">
    <source>
        <dbReference type="Proteomes" id="UP001652700"/>
    </source>
</evidence>
<dbReference type="Proteomes" id="UP001652700">
    <property type="component" value="Unplaced"/>
</dbReference>
<evidence type="ECO:0000313" key="2">
    <source>
        <dbReference type="EnsemblMetazoa" id="XP_050503834.1"/>
    </source>
</evidence>
<organism evidence="2 3">
    <name type="scientific">Diabrotica virgifera virgifera</name>
    <name type="common">western corn rootworm</name>
    <dbReference type="NCBI Taxonomy" id="50390"/>
    <lineage>
        <taxon>Eukaryota</taxon>
        <taxon>Metazoa</taxon>
        <taxon>Ecdysozoa</taxon>
        <taxon>Arthropoda</taxon>
        <taxon>Hexapoda</taxon>
        <taxon>Insecta</taxon>
        <taxon>Pterygota</taxon>
        <taxon>Neoptera</taxon>
        <taxon>Endopterygota</taxon>
        <taxon>Coleoptera</taxon>
        <taxon>Polyphaga</taxon>
        <taxon>Cucujiformia</taxon>
        <taxon>Chrysomeloidea</taxon>
        <taxon>Chrysomelidae</taxon>
        <taxon>Galerucinae</taxon>
        <taxon>Diabroticina</taxon>
        <taxon>Diabroticites</taxon>
        <taxon>Diabrotica</taxon>
    </lineage>
</organism>
<sequence length="150" mass="17195">MILNNLIPIQSKPSDKENISASQQKLTNPDCSQNKIGKKRQRQEDNCQKNVVKKLRNCGKSYQTLKAKKSIPECTLKPPCRESCAFKCRSNITEERRLQLFKEYWDLGNIENSGHLSQTVLKQSSQNIVTLKWMPMGTLHLLVTITTLSF</sequence>
<dbReference type="RefSeq" id="XP_050503834.1">
    <property type="nucleotide sequence ID" value="XM_050647877.1"/>
</dbReference>
<dbReference type="GeneID" id="126882804"/>
<dbReference type="PANTHER" id="PTHR10773">
    <property type="entry name" value="DNA-DIRECTED RNA POLYMERASES I, II, AND III SUBUNIT RPABC2"/>
    <property type="match status" value="1"/>
</dbReference>
<keyword evidence="3" id="KW-1185">Reference proteome</keyword>
<feature type="region of interest" description="Disordered" evidence="1">
    <location>
        <begin position="1"/>
        <end position="47"/>
    </location>
</feature>
<reference evidence="2" key="1">
    <citation type="submission" date="2025-05" db="UniProtKB">
        <authorList>
            <consortium name="EnsemblMetazoa"/>
        </authorList>
    </citation>
    <scope>IDENTIFICATION</scope>
</reference>
<feature type="compositionally biased region" description="Polar residues" evidence="1">
    <location>
        <begin position="19"/>
        <end position="35"/>
    </location>
</feature>
<proteinExistence type="predicted"/>
<dbReference type="PANTHER" id="PTHR10773:SF19">
    <property type="match status" value="1"/>
</dbReference>